<evidence type="ECO:0008006" key="3">
    <source>
        <dbReference type="Google" id="ProtNLM"/>
    </source>
</evidence>
<gene>
    <name evidence="1" type="ORF">Ae201684_011412</name>
</gene>
<proteinExistence type="predicted"/>
<protein>
    <recommendedName>
        <fullName evidence="3">F-box domain-containing protein</fullName>
    </recommendedName>
</protein>
<evidence type="ECO:0000313" key="2">
    <source>
        <dbReference type="Proteomes" id="UP000481153"/>
    </source>
</evidence>
<evidence type="ECO:0000313" key="1">
    <source>
        <dbReference type="EMBL" id="KAF0731349.1"/>
    </source>
</evidence>
<dbReference type="EMBL" id="VJMJ01000144">
    <property type="protein sequence ID" value="KAF0731349.1"/>
    <property type="molecule type" value="Genomic_DNA"/>
</dbReference>
<name>A0A6G0WV47_9STRA</name>
<dbReference type="VEuPathDB" id="FungiDB:AeMF1_008824"/>
<sequence>MSVLPGEILVRIALFIPSSSDVFSYVDALRSHCDLGPLEQLYEWGNHYRMSDLWPSLTITAAFLDRERHRDVKSMVQMYSTVFVYSLVESEDLKWLREHVDPMAEQEWVLIMYFSQPGSTEFWNTFVNFQIVKLTLKGVTTDMANYLAKFQFLRSLELAGHNLNEESILEFAAASARLTELKLHTSTFVQPTDSMLRNAIAWFRRQPVQSFSCWLWRWGVNDIELKKEFLES</sequence>
<accession>A0A6G0WV47</accession>
<dbReference type="Proteomes" id="UP000481153">
    <property type="component" value="Unassembled WGS sequence"/>
</dbReference>
<reference evidence="1 2" key="1">
    <citation type="submission" date="2019-07" db="EMBL/GenBank/DDBJ databases">
        <title>Genomics analysis of Aphanomyces spp. identifies a new class of oomycete effector associated with host adaptation.</title>
        <authorList>
            <person name="Gaulin E."/>
        </authorList>
    </citation>
    <scope>NUCLEOTIDE SEQUENCE [LARGE SCALE GENOMIC DNA]</scope>
    <source>
        <strain evidence="1 2">ATCC 201684</strain>
    </source>
</reference>
<comment type="caution">
    <text evidence="1">The sequence shown here is derived from an EMBL/GenBank/DDBJ whole genome shotgun (WGS) entry which is preliminary data.</text>
</comment>
<dbReference type="AlphaFoldDB" id="A0A6G0WV47"/>
<organism evidence="1 2">
    <name type="scientific">Aphanomyces euteiches</name>
    <dbReference type="NCBI Taxonomy" id="100861"/>
    <lineage>
        <taxon>Eukaryota</taxon>
        <taxon>Sar</taxon>
        <taxon>Stramenopiles</taxon>
        <taxon>Oomycota</taxon>
        <taxon>Saprolegniomycetes</taxon>
        <taxon>Saprolegniales</taxon>
        <taxon>Verrucalvaceae</taxon>
        <taxon>Aphanomyces</taxon>
    </lineage>
</organism>
<keyword evidence="2" id="KW-1185">Reference proteome</keyword>